<keyword evidence="2" id="KW-1185">Reference proteome</keyword>
<gene>
    <name evidence="1" type="ORF">K458DRAFT_391194</name>
</gene>
<reference evidence="1" key="1">
    <citation type="journal article" date="2020" name="Stud. Mycol.">
        <title>101 Dothideomycetes genomes: a test case for predicting lifestyles and emergence of pathogens.</title>
        <authorList>
            <person name="Haridas S."/>
            <person name="Albert R."/>
            <person name="Binder M."/>
            <person name="Bloem J."/>
            <person name="Labutti K."/>
            <person name="Salamov A."/>
            <person name="Andreopoulos B."/>
            <person name="Baker S."/>
            <person name="Barry K."/>
            <person name="Bills G."/>
            <person name="Bluhm B."/>
            <person name="Cannon C."/>
            <person name="Castanera R."/>
            <person name="Culley D."/>
            <person name="Daum C."/>
            <person name="Ezra D."/>
            <person name="Gonzalez J."/>
            <person name="Henrissat B."/>
            <person name="Kuo A."/>
            <person name="Liang C."/>
            <person name="Lipzen A."/>
            <person name="Lutzoni F."/>
            <person name="Magnuson J."/>
            <person name="Mondo S."/>
            <person name="Nolan M."/>
            <person name="Ohm R."/>
            <person name="Pangilinan J."/>
            <person name="Park H.-J."/>
            <person name="Ramirez L."/>
            <person name="Alfaro M."/>
            <person name="Sun H."/>
            <person name="Tritt A."/>
            <person name="Yoshinaga Y."/>
            <person name="Zwiers L.-H."/>
            <person name="Turgeon B."/>
            <person name="Goodwin S."/>
            <person name="Spatafora J."/>
            <person name="Crous P."/>
            <person name="Grigoriev I."/>
        </authorList>
    </citation>
    <scope>NUCLEOTIDE SEQUENCE</scope>
    <source>
        <strain evidence="1">CBS 122367</strain>
    </source>
</reference>
<sequence length="288" mass="32700">MSTATKYAPAEKSQKSIIAEVKKTAERMKQSKLTSIPLASCEEFELDDSMLDRFAGGCDFDEDYWYLLGGFLIATAKPKVFQHSACSGRDCGGQLEIGYIQMFEGLGTEVITCCVPKITSIHHEVKGDAGWLVGCDPWKFSVNILEVRFNIRTSHNNQWLRSYFFRRLDGGDHEPYQDAILFDMLLDLAIVNFKPYAHKIEEGPTIMLGILEALEKVQKEEEAADDPGATGWKESEEVLNVHLLHILVMWKRWWRGEKLRPWDDADDGLVLSAVIVEQQRLVIVSGLW</sequence>
<evidence type="ECO:0000313" key="2">
    <source>
        <dbReference type="Proteomes" id="UP000799291"/>
    </source>
</evidence>
<dbReference type="EMBL" id="MU005588">
    <property type="protein sequence ID" value="KAF2682163.1"/>
    <property type="molecule type" value="Genomic_DNA"/>
</dbReference>
<evidence type="ECO:0000313" key="1">
    <source>
        <dbReference type="EMBL" id="KAF2682163.1"/>
    </source>
</evidence>
<dbReference type="Proteomes" id="UP000799291">
    <property type="component" value="Unassembled WGS sequence"/>
</dbReference>
<name>A0A6G1IW25_9PLEO</name>
<proteinExistence type="predicted"/>
<accession>A0A6G1IW25</accession>
<dbReference type="OrthoDB" id="3778263at2759"/>
<organism evidence="1 2">
    <name type="scientific">Lentithecium fluviatile CBS 122367</name>
    <dbReference type="NCBI Taxonomy" id="1168545"/>
    <lineage>
        <taxon>Eukaryota</taxon>
        <taxon>Fungi</taxon>
        <taxon>Dikarya</taxon>
        <taxon>Ascomycota</taxon>
        <taxon>Pezizomycotina</taxon>
        <taxon>Dothideomycetes</taxon>
        <taxon>Pleosporomycetidae</taxon>
        <taxon>Pleosporales</taxon>
        <taxon>Massarineae</taxon>
        <taxon>Lentitheciaceae</taxon>
        <taxon>Lentithecium</taxon>
    </lineage>
</organism>
<protein>
    <submittedName>
        <fullName evidence="1">Uncharacterized protein</fullName>
    </submittedName>
</protein>
<dbReference type="AlphaFoldDB" id="A0A6G1IW25"/>